<evidence type="ECO:0000313" key="1">
    <source>
        <dbReference type="EMBL" id="KAA1423154.1"/>
    </source>
</evidence>
<organism evidence="1 2">
    <name type="scientific">Nocardioides antri</name>
    <dbReference type="NCBI Taxonomy" id="2607659"/>
    <lineage>
        <taxon>Bacteria</taxon>
        <taxon>Bacillati</taxon>
        <taxon>Actinomycetota</taxon>
        <taxon>Actinomycetes</taxon>
        <taxon>Propionibacteriales</taxon>
        <taxon>Nocardioidaceae</taxon>
        <taxon>Nocardioides</taxon>
    </lineage>
</organism>
<accession>A0A5B1LRX2</accession>
<keyword evidence="2" id="KW-1185">Reference proteome</keyword>
<dbReference type="AlphaFoldDB" id="A0A5B1LRX2"/>
<dbReference type="EMBL" id="VUJW01000032">
    <property type="protein sequence ID" value="KAA1423154.1"/>
    <property type="molecule type" value="Genomic_DNA"/>
</dbReference>
<dbReference type="InterPro" id="IPR029278">
    <property type="entry name" value="Imm26"/>
</dbReference>
<comment type="caution">
    <text evidence="1">The sequence shown here is derived from an EMBL/GenBank/DDBJ whole genome shotgun (WGS) entry which is preliminary data.</text>
</comment>
<reference evidence="1 2" key="2">
    <citation type="submission" date="2019-09" db="EMBL/GenBank/DDBJ databases">
        <authorList>
            <person name="Jin C."/>
        </authorList>
    </citation>
    <scope>NUCLEOTIDE SEQUENCE [LARGE SCALE GENOMIC DNA]</scope>
    <source>
        <strain evidence="1 2">BN140041</strain>
    </source>
</reference>
<reference evidence="1 2" key="1">
    <citation type="submission" date="2019-09" db="EMBL/GenBank/DDBJ databases">
        <title>Nocardioides panacisoli sp. nov., isolated from the soil of a ginseng field.</title>
        <authorList>
            <person name="Cho C."/>
        </authorList>
    </citation>
    <scope>NUCLEOTIDE SEQUENCE [LARGE SCALE GENOMIC DNA]</scope>
    <source>
        <strain evidence="1 2">BN140041</strain>
    </source>
</reference>
<evidence type="ECO:0000313" key="2">
    <source>
        <dbReference type="Proteomes" id="UP000324351"/>
    </source>
</evidence>
<evidence type="ECO:0008006" key="3">
    <source>
        <dbReference type="Google" id="ProtNLM"/>
    </source>
</evidence>
<sequence length="160" mass="18099">MNLRVLTPSRKAPQAGDVFAFQLPDLTYRFGRVIRTDATWTLAQGADGAVLIYIYRTQSREMAVPDRDELRRDHLLVPPMMTNRLPWSRGYFQTVGNVPLDEHDLLPRHCFLSAARGRYFDDYGQPLAGPIEPVGDYGLHSFRTIDAAVSDALLIPRTPN</sequence>
<proteinExistence type="predicted"/>
<dbReference type="Pfam" id="PF15428">
    <property type="entry name" value="Imm26"/>
    <property type="match status" value="1"/>
</dbReference>
<name>A0A5B1LRX2_9ACTN</name>
<dbReference type="Proteomes" id="UP000324351">
    <property type="component" value="Unassembled WGS sequence"/>
</dbReference>
<gene>
    <name evidence="1" type="ORF">F0U47_20305</name>
</gene>
<protein>
    <recommendedName>
        <fullName evidence="3">Immunity protein 26</fullName>
    </recommendedName>
</protein>